<keyword evidence="2" id="KW-1185">Reference proteome</keyword>
<comment type="caution">
    <text evidence="1">The sequence shown here is derived from an EMBL/GenBank/DDBJ whole genome shotgun (WGS) entry which is preliminary data.</text>
</comment>
<dbReference type="AlphaFoldDB" id="A0A6A6MWN7"/>
<dbReference type="EMBL" id="JAAGAX010000005">
    <property type="protein sequence ID" value="KAF2316838.1"/>
    <property type="molecule type" value="Genomic_DNA"/>
</dbReference>
<dbReference type="InterPro" id="IPR025886">
    <property type="entry name" value="PP2-like"/>
</dbReference>
<proteinExistence type="predicted"/>
<name>A0A6A6MWN7_HEVBR</name>
<reference evidence="1 2" key="1">
    <citation type="journal article" date="2020" name="Mol. Plant">
        <title>The Chromosome-Based Rubber Tree Genome Provides New Insights into Spurge Genome Evolution and Rubber Biosynthesis.</title>
        <authorList>
            <person name="Liu J."/>
            <person name="Shi C."/>
            <person name="Shi C.C."/>
            <person name="Li W."/>
            <person name="Zhang Q.J."/>
            <person name="Zhang Y."/>
            <person name="Li K."/>
            <person name="Lu H.F."/>
            <person name="Shi C."/>
            <person name="Zhu S.T."/>
            <person name="Xiao Z.Y."/>
            <person name="Nan H."/>
            <person name="Yue Y."/>
            <person name="Zhu X.G."/>
            <person name="Wu Y."/>
            <person name="Hong X.N."/>
            <person name="Fan G.Y."/>
            <person name="Tong Y."/>
            <person name="Zhang D."/>
            <person name="Mao C.L."/>
            <person name="Liu Y.L."/>
            <person name="Hao S.J."/>
            <person name="Liu W.Q."/>
            <person name="Lv M.Q."/>
            <person name="Zhang H.B."/>
            <person name="Liu Y."/>
            <person name="Hu-Tang G.R."/>
            <person name="Wang J.P."/>
            <person name="Wang J.H."/>
            <person name="Sun Y.H."/>
            <person name="Ni S.B."/>
            <person name="Chen W.B."/>
            <person name="Zhang X.C."/>
            <person name="Jiao Y.N."/>
            <person name="Eichler E.E."/>
            <person name="Li G.H."/>
            <person name="Liu X."/>
            <person name="Gao L.Z."/>
        </authorList>
    </citation>
    <scope>NUCLEOTIDE SEQUENCE [LARGE SCALE GENOMIC DNA]</scope>
    <source>
        <strain evidence="2">cv. GT1</strain>
        <tissue evidence="1">Leaf</tissue>
    </source>
</reference>
<gene>
    <name evidence="1" type="ORF">GH714_042179</name>
</gene>
<accession>A0A6A6MWN7</accession>
<evidence type="ECO:0000313" key="2">
    <source>
        <dbReference type="Proteomes" id="UP000467840"/>
    </source>
</evidence>
<dbReference type="Proteomes" id="UP000467840">
    <property type="component" value="Chromosome 15"/>
</dbReference>
<sequence length="114" mass="12900">MDDAKKSFSLDKSTGKKCYMLAARGLMIAWGGNPQCWMWKIVPYSRFTEVAELKFVWLLEIRGKIDTSMLSPLAYYVAYLVFKMRTDATGFIFHPTEVSVCISGGERISTAAVR</sequence>
<evidence type="ECO:0000313" key="1">
    <source>
        <dbReference type="EMBL" id="KAF2316838.1"/>
    </source>
</evidence>
<dbReference type="PANTHER" id="PTHR32278:SF111">
    <property type="entry name" value="F-BOX PROTEIN PP2-B12-RELATED"/>
    <property type="match status" value="1"/>
</dbReference>
<dbReference type="PANTHER" id="PTHR32278">
    <property type="entry name" value="F-BOX DOMAIN-CONTAINING PROTEIN"/>
    <property type="match status" value="1"/>
</dbReference>
<protein>
    <submittedName>
        <fullName evidence="1">Uncharacterized protein</fullName>
    </submittedName>
</protein>
<dbReference type="Pfam" id="PF14299">
    <property type="entry name" value="PP2"/>
    <property type="match status" value="1"/>
</dbReference>
<organism evidence="1 2">
    <name type="scientific">Hevea brasiliensis</name>
    <name type="common">Para rubber tree</name>
    <name type="synonym">Siphonia brasiliensis</name>
    <dbReference type="NCBI Taxonomy" id="3981"/>
    <lineage>
        <taxon>Eukaryota</taxon>
        <taxon>Viridiplantae</taxon>
        <taxon>Streptophyta</taxon>
        <taxon>Embryophyta</taxon>
        <taxon>Tracheophyta</taxon>
        <taxon>Spermatophyta</taxon>
        <taxon>Magnoliopsida</taxon>
        <taxon>eudicotyledons</taxon>
        <taxon>Gunneridae</taxon>
        <taxon>Pentapetalae</taxon>
        <taxon>rosids</taxon>
        <taxon>fabids</taxon>
        <taxon>Malpighiales</taxon>
        <taxon>Euphorbiaceae</taxon>
        <taxon>Crotonoideae</taxon>
        <taxon>Micrandreae</taxon>
        <taxon>Hevea</taxon>
    </lineage>
</organism>